<reference evidence="1 2" key="1">
    <citation type="submission" date="2017-04" db="EMBL/GenBank/DDBJ databases">
        <authorList>
            <person name="Afonso C.L."/>
            <person name="Miller P.J."/>
            <person name="Scott M.A."/>
            <person name="Spackman E."/>
            <person name="Goraichik I."/>
            <person name="Dimitrov K.M."/>
            <person name="Suarez D.L."/>
            <person name="Swayne D.E."/>
        </authorList>
    </citation>
    <scope>NUCLEOTIDE SEQUENCE [LARGE SCALE GENOMIC DNA]</scope>
    <source>
        <strain evidence="1 2">DSM 13146</strain>
    </source>
</reference>
<proteinExistence type="predicted"/>
<dbReference type="InterPro" id="IPR008585">
    <property type="entry name" value="Gamma_PGA_hydro"/>
</dbReference>
<dbReference type="STRING" id="1121390.SAMN02746041_02829"/>
<dbReference type="OrthoDB" id="7721587at2"/>
<dbReference type="Pfam" id="PF05908">
    <property type="entry name" value="Gamma_PGA_hydro"/>
    <property type="match status" value="1"/>
</dbReference>
<dbReference type="Proteomes" id="UP000192783">
    <property type="component" value="Unassembled WGS sequence"/>
</dbReference>
<name>A0A1W1XTZ6_9BACT</name>
<sequence length="205" mass="22515">MNGYRSFQQLMGHETPEVGYRIQWRWGQTGIAVMAPHGGGIEPGTSEVAKAVAEPLHSFYHLDGLKRKGNGRLHITSTLFDEPVALEMARRSWKLVTVHGCEGTRPVVYLGGLDLELQTRVASALAGCGFSTATHPFFRGDQKNNLCNRGSSGTGLQLELSQGLRASLFERLNRSGRKHPTPVFYRFVAALKAVLDSLKREGPTP</sequence>
<evidence type="ECO:0000313" key="1">
    <source>
        <dbReference type="EMBL" id="SMC26978.1"/>
    </source>
</evidence>
<dbReference type="Gene3D" id="3.40.630.100">
    <property type="entry name" value="Poly-gamma-glutamate hydrolase, zinc-binding motif"/>
    <property type="match status" value="1"/>
</dbReference>
<dbReference type="EMBL" id="FWXF01000019">
    <property type="protein sequence ID" value="SMC26978.1"/>
    <property type="molecule type" value="Genomic_DNA"/>
</dbReference>
<evidence type="ECO:0000313" key="2">
    <source>
        <dbReference type="Proteomes" id="UP000192783"/>
    </source>
</evidence>
<organism evidence="1 2">
    <name type="scientific">Desulfacinum hydrothermale DSM 13146</name>
    <dbReference type="NCBI Taxonomy" id="1121390"/>
    <lineage>
        <taxon>Bacteria</taxon>
        <taxon>Pseudomonadati</taxon>
        <taxon>Thermodesulfobacteriota</taxon>
        <taxon>Syntrophobacteria</taxon>
        <taxon>Syntrophobacterales</taxon>
        <taxon>Syntrophobacteraceae</taxon>
        <taxon>Desulfacinum</taxon>
    </lineage>
</organism>
<gene>
    <name evidence="1" type="ORF">SAMN02746041_02829</name>
</gene>
<dbReference type="AlphaFoldDB" id="A0A1W1XTZ6"/>
<dbReference type="InterPro" id="IPR038128">
    <property type="entry name" value="Gamma_PGA_hydro_sf"/>
</dbReference>
<keyword evidence="2" id="KW-1185">Reference proteome</keyword>
<accession>A0A1W1XTZ6</accession>
<protein>
    <submittedName>
        <fullName evidence="1">Phage-related replication protein YjqB, UPF0714/DUF867 family</fullName>
    </submittedName>
</protein>
<dbReference type="RefSeq" id="WP_084058740.1">
    <property type="nucleotide sequence ID" value="NZ_FWXF01000019.1"/>
</dbReference>